<dbReference type="PANTHER" id="PTHR40396:SF1">
    <property type="entry name" value="ATPASE AAA-TYPE CORE DOMAIN-CONTAINING PROTEIN"/>
    <property type="match status" value="1"/>
</dbReference>
<dbReference type="RefSeq" id="WP_012001717.1">
    <property type="nucleotide sequence ID" value="NC_009802.2"/>
</dbReference>
<gene>
    <name evidence="2" type="ORF">CCC13826_0024</name>
</gene>
<dbReference type="OrthoDB" id="9809324at2"/>
<dbReference type="PANTHER" id="PTHR40396">
    <property type="entry name" value="ATPASE-LIKE PROTEIN"/>
    <property type="match status" value="1"/>
</dbReference>
<reference evidence="3" key="1">
    <citation type="submission" date="2007-10" db="EMBL/GenBank/DDBJ databases">
        <title>Genome sequence of Campylobacter concisus 13826 isolated from human feces.</title>
        <authorList>
            <person name="Fouts D.E."/>
            <person name="Mongodin E.F."/>
            <person name="Puiu D."/>
            <person name="Sebastian Y."/>
            <person name="Miller W.G."/>
            <person name="Mandrell R.E."/>
            <person name="On S."/>
            <person name="Nelson K.E."/>
        </authorList>
    </citation>
    <scope>NUCLEOTIDE SEQUENCE [LARGE SCALE GENOMIC DNA]</scope>
    <source>
        <strain evidence="3">13826</strain>
    </source>
</reference>
<dbReference type="GO" id="GO:0016887">
    <property type="term" value="F:ATP hydrolysis activity"/>
    <property type="evidence" value="ECO:0007669"/>
    <property type="project" value="InterPro"/>
</dbReference>
<dbReference type="eggNOG" id="COG1106">
    <property type="taxonomic scope" value="Bacteria"/>
</dbReference>
<dbReference type="Gene3D" id="3.40.50.300">
    <property type="entry name" value="P-loop containing nucleotide triphosphate hydrolases"/>
    <property type="match status" value="1"/>
</dbReference>
<dbReference type="EMBL" id="CP000792">
    <property type="protein sequence ID" value="EAT97267.1"/>
    <property type="molecule type" value="Genomic_DNA"/>
</dbReference>
<dbReference type="SUPFAM" id="SSF52540">
    <property type="entry name" value="P-loop containing nucleoside triphosphate hydrolases"/>
    <property type="match status" value="1"/>
</dbReference>
<name>A7ZDC8_CAMC1</name>
<accession>A7ZDC8</accession>
<dbReference type="GO" id="GO:0005524">
    <property type="term" value="F:ATP binding"/>
    <property type="evidence" value="ECO:0007669"/>
    <property type="project" value="InterPro"/>
</dbReference>
<feature type="domain" description="ATPase AAA-type core" evidence="1">
    <location>
        <begin position="48"/>
        <end position="327"/>
    </location>
</feature>
<organism evidence="2 3">
    <name type="scientific">Campylobacter concisus (strain 13826)</name>
    <dbReference type="NCBI Taxonomy" id="360104"/>
    <lineage>
        <taxon>Bacteria</taxon>
        <taxon>Pseudomonadati</taxon>
        <taxon>Campylobacterota</taxon>
        <taxon>Epsilonproteobacteria</taxon>
        <taxon>Campylobacterales</taxon>
        <taxon>Campylobacteraceae</taxon>
        <taxon>Campylobacter</taxon>
    </lineage>
</organism>
<evidence type="ECO:0000259" key="1">
    <source>
        <dbReference type="Pfam" id="PF13304"/>
    </source>
</evidence>
<dbReference type="Proteomes" id="UP000001121">
    <property type="component" value="Chromosome"/>
</dbReference>
<sequence length="373" mass="42654">MIASFEVCGYASISKNIKIDFTAKQNQRLKNTKYESNYFSDTRLAKSAVLFGKNATGKTNILKALESILRIIENGLNIEKESQFINSDIGYTEYKITITDNKKDSYVHEIKFDKERIISESLTKNKVLIYHFNEDKLTFPIATEYEKLLSVVSRDTVLNKIKDNGIKELREFQGAVKVYEYSKNINTFEVIADRDRVIPFPLFIKDFFTGHKDAVLNILEIVDDSITDFDFIDIKDDRFSLILKRDHKSFVFEKESSGVKKIIELMVGLVYAIDSADSVPESVMIIDELDSSISTISLIRLLNGVINSSSNTKGQFILSSHNPLIFDTDMLAPSQIYIVSKENTATTLKALSEFELRNDKKKAYMDYLRGDYE</sequence>
<dbReference type="HOGENOM" id="CLU_061514_0_0_7"/>
<proteinExistence type="predicted"/>
<dbReference type="InterPro" id="IPR003959">
    <property type="entry name" value="ATPase_AAA_core"/>
</dbReference>
<protein>
    <submittedName>
        <fullName evidence="2">AAA domain protein</fullName>
    </submittedName>
</protein>
<dbReference type="AlphaFoldDB" id="A7ZDC8"/>
<dbReference type="KEGG" id="cco:CCC13826_0024"/>
<dbReference type="Pfam" id="PF13304">
    <property type="entry name" value="AAA_21"/>
    <property type="match status" value="1"/>
</dbReference>
<evidence type="ECO:0000313" key="2">
    <source>
        <dbReference type="EMBL" id="EAT97267.1"/>
    </source>
</evidence>
<evidence type="ECO:0000313" key="3">
    <source>
        <dbReference type="Proteomes" id="UP000001121"/>
    </source>
</evidence>
<dbReference type="STRING" id="360104.CCC13826_0024"/>
<dbReference type="InterPro" id="IPR027417">
    <property type="entry name" value="P-loop_NTPase"/>
</dbReference>